<evidence type="ECO:0000313" key="3">
    <source>
        <dbReference type="Proteomes" id="UP001299220"/>
    </source>
</evidence>
<dbReference type="Pfam" id="PF04230">
    <property type="entry name" value="PS_pyruv_trans"/>
    <property type="match status" value="1"/>
</dbReference>
<dbReference type="PANTHER" id="PTHR36836:SF1">
    <property type="entry name" value="COLANIC ACID BIOSYNTHESIS PROTEIN WCAK"/>
    <property type="match status" value="1"/>
</dbReference>
<dbReference type="InterPro" id="IPR007345">
    <property type="entry name" value="Polysacch_pyruvyl_Trfase"/>
</dbReference>
<feature type="domain" description="Polysaccharide pyruvyl transferase" evidence="1">
    <location>
        <begin position="98"/>
        <end position="312"/>
    </location>
</feature>
<gene>
    <name evidence="2" type="ORF">JQM67_08810</name>
</gene>
<dbReference type="EMBL" id="JAFBIT010000002">
    <property type="protein sequence ID" value="MCF2652702.1"/>
    <property type="molecule type" value="Genomic_DNA"/>
</dbReference>
<sequence>MNKVLYMHSGSGNHGCEAIIRTTAALLGGPEGVSLWSLVPEEDNFYGASQAFSRVVGSEELHRFSPGYFEALIRRRLLKQADANMDIFLREQFSGNVAVSVGGDNYCYRWSAQQAVTLNRKIRKHCAASVLWACSVDPEAITEEVRADLAGYDLITAREPITYELLKEINPNTIRVSDPAFTLERIDRPLPRGFAEGNTVGINVSPLIMKYGTEENLILKNYENVIRYILEQTDMNVCLIPHVVWEGNDDRIPLQELQKRFPQSDRMCMIPDADCCELKGYIARCRFFVGARTHATIAAYSSCVPTLVTGYSVKARGIALDLFGTDENYVLPVQKLQSKNDLLDTFRFLQRNEMSVRQTLKKIMPKYVEQSKAGIAILNGFKTAAV</sequence>
<dbReference type="RefSeq" id="WP_235323733.1">
    <property type="nucleotide sequence ID" value="NZ_JAFBIT010000002.1"/>
</dbReference>
<dbReference type="PANTHER" id="PTHR36836">
    <property type="entry name" value="COLANIC ACID BIOSYNTHESIS PROTEIN WCAK"/>
    <property type="match status" value="1"/>
</dbReference>
<dbReference type="GO" id="GO:0016740">
    <property type="term" value="F:transferase activity"/>
    <property type="evidence" value="ECO:0007669"/>
    <property type="project" value="UniProtKB-KW"/>
</dbReference>
<protein>
    <submittedName>
        <fullName evidence="2">Polysaccharide pyruvyl transferase family protein</fullName>
    </submittedName>
</protein>
<comment type="caution">
    <text evidence="2">The sequence shown here is derived from an EMBL/GenBank/DDBJ whole genome shotgun (WGS) entry which is preliminary data.</text>
</comment>
<dbReference type="Proteomes" id="UP001299220">
    <property type="component" value="Unassembled WGS sequence"/>
</dbReference>
<evidence type="ECO:0000313" key="2">
    <source>
        <dbReference type="EMBL" id="MCF2652702.1"/>
    </source>
</evidence>
<accession>A0ABS9CNG9</accession>
<reference evidence="2 3" key="1">
    <citation type="submission" date="2020-12" db="EMBL/GenBank/DDBJ databases">
        <title>Whole genome sequences of gut porcine anaerobes.</title>
        <authorList>
            <person name="Kubasova T."/>
            <person name="Jahodarova E."/>
            <person name="Rychlik I."/>
        </authorList>
    </citation>
    <scope>NUCLEOTIDE SEQUENCE [LARGE SCALE GENOMIC DNA]</scope>
    <source>
        <strain evidence="2 3">An867</strain>
    </source>
</reference>
<organism evidence="2 3">
    <name type="scientific">Anaeromassilibacillus senegalensis</name>
    <dbReference type="NCBI Taxonomy" id="1673717"/>
    <lineage>
        <taxon>Bacteria</taxon>
        <taxon>Bacillati</taxon>
        <taxon>Bacillota</taxon>
        <taxon>Clostridia</taxon>
        <taxon>Eubacteriales</taxon>
        <taxon>Acutalibacteraceae</taxon>
        <taxon>Anaeromassilibacillus</taxon>
    </lineage>
</organism>
<name>A0ABS9CNG9_9FIRM</name>
<evidence type="ECO:0000259" key="1">
    <source>
        <dbReference type="Pfam" id="PF04230"/>
    </source>
</evidence>
<proteinExistence type="predicted"/>
<keyword evidence="3" id="KW-1185">Reference proteome</keyword>
<keyword evidence="2" id="KW-0808">Transferase</keyword>